<dbReference type="SMART" id="SM00312">
    <property type="entry name" value="PX"/>
    <property type="match status" value="1"/>
</dbReference>
<evidence type="ECO:0000256" key="10">
    <source>
        <dbReference type="SAM" id="MobiDB-lite"/>
    </source>
</evidence>
<dbReference type="FunFam" id="3.30.1520.10:FF:000010">
    <property type="entry name" value="PX domain-containing protein kinase-like protein isoform X6"/>
    <property type="match status" value="1"/>
</dbReference>
<feature type="region of interest" description="Disordered" evidence="10">
    <location>
        <begin position="165"/>
        <end position="203"/>
    </location>
</feature>
<dbReference type="GO" id="GO:0005769">
    <property type="term" value="C:early endosome"/>
    <property type="evidence" value="ECO:0007669"/>
    <property type="project" value="TreeGrafter"/>
</dbReference>
<feature type="region of interest" description="Disordered" evidence="10">
    <location>
        <begin position="486"/>
        <end position="608"/>
    </location>
</feature>
<comment type="function">
    <text evidence="7">Binds to and modulates brain Na,K-ATPase subunits ATP1B1 and ATP1B3 and may thereby participate in the regulation of electrical excitability and synaptic transmission. May not display kinase activity.</text>
</comment>
<feature type="domain" description="Protein kinase" evidence="11">
    <location>
        <begin position="182"/>
        <end position="508"/>
    </location>
</feature>
<dbReference type="FunFam" id="1.10.510.10:FF:000830">
    <property type="entry name" value="PX domain-containing serine/threonine kinase"/>
    <property type="match status" value="1"/>
</dbReference>
<dbReference type="OMA" id="FTQYAST"/>
<dbReference type="InterPro" id="IPR001245">
    <property type="entry name" value="Ser-Thr/Tyr_kinase_cat_dom"/>
</dbReference>
<dbReference type="SUPFAM" id="SSF56112">
    <property type="entry name" value="Protein kinase-like (PK-like)"/>
    <property type="match status" value="1"/>
</dbReference>
<evidence type="ECO:0000259" key="13">
    <source>
        <dbReference type="PROSITE" id="PS51082"/>
    </source>
</evidence>
<accession>B4J7V4</accession>
<dbReference type="PANTHER" id="PTHR22999">
    <property type="entry name" value="PX SERINE/THREONINE KINASE PXK"/>
    <property type="match status" value="1"/>
</dbReference>
<dbReference type="PROSITE" id="PS50011">
    <property type="entry name" value="PROTEIN_KINASE_DOM"/>
    <property type="match status" value="1"/>
</dbReference>
<feature type="domain" description="PX" evidence="12">
    <location>
        <begin position="14"/>
        <end position="122"/>
    </location>
</feature>
<evidence type="ECO:0000256" key="8">
    <source>
        <dbReference type="ARBA" id="ARBA00069935"/>
    </source>
</evidence>
<evidence type="ECO:0000256" key="6">
    <source>
        <dbReference type="ARBA" id="ARBA00023203"/>
    </source>
</evidence>
<dbReference type="GO" id="GO:0008333">
    <property type="term" value="P:endosome to lysosome transport"/>
    <property type="evidence" value="ECO:0007669"/>
    <property type="project" value="TreeGrafter"/>
</dbReference>
<dbReference type="Pfam" id="PF07714">
    <property type="entry name" value="PK_Tyr_Ser-Thr"/>
    <property type="match status" value="1"/>
</dbReference>
<dbReference type="PANTHER" id="PTHR22999:SF40">
    <property type="entry name" value="PX DOMAIN-CONTAINING PROTEIN KINASE-LIKE PROTEIN"/>
    <property type="match status" value="1"/>
</dbReference>
<dbReference type="Gene3D" id="1.10.510.10">
    <property type="entry name" value="Transferase(Phosphotransferase) domain 1"/>
    <property type="match status" value="1"/>
</dbReference>
<evidence type="ECO:0000259" key="11">
    <source>
        <dbReference type="PROSITE" id="PS50011"/>
    </source>
</evidence>
<name>B4J7V4_DROGR</name>
<dbReference type="EMBL" id="CH916367">
    <property type="protein sequence ID" value="EDW01160.1"/>
    <property type="molecule type" value="Genomic_DNA"/>
</dbReference>
<dbReference type="GO" id="GO:0035091">
    <property type="term" value="F:phosphatidylinositol binding"/>
    <property type="evidence" value="ECO:0007669"/>
    <property type="project" value="InterPro"/>
</dbReference>
<dbReference type="GO" id="GO:0005770">
    <property type="term" value="C:late endosome"/>
    <property type="evidence" value="ECO:0007669"/>
    <property type="project" value="TreeGrafter"/>
</dbReference>
<dbReference type="InterPro" id="IPR011009">
    <property type="entry name" value="Kinase-like_dom_sf"/>
</dbReference>
<dbReference type="InterPro" id="IPR051837">
    <property type="entry name" value="SortingNexin/PXDomain-PKLike"/>
</dbReference>
<dbReference type="InterPro" id="IPR003124">
    <property type="entry name" value="WH2_dom"/>
</dbReference>
<feature type="domain" description="WH2" evidence="13">
    <location>
        <begin position="607"/>
        <end position="626"/>
    </location>
</feature>
<dbReference type="InParanoid" id="B4J7V4"/>
<protein>
    <recommendedName>
        <fullName evidence="8">PX domain-containing protein kinase-like protein</fullName>
    </recommendedName>
    <alternativeName>
        <fullName evidence="9">Modulator of Na,K-ATPase</fullName>
    </alternativeName>
</protein>
<dbReference type="eggNOG" id="KOG2101">
    <property type="taxonomic scope" value="Eukaryota"/>
</dbReference>
<dbReference type="FunCoup" id="B4J7V4">
    <property type="interactions" value="1201"/>
</dbReference>
<dbReference type="Gene3D" id="3.30.1520.10">
    <property type="entry name" value="Phox-like domain"/>
    <property type="match status" value="1"/>
</dbReference>
<evidence type="ECO:0000313" key="15">
    <source>
        <dbReference type="Proteomes" id="UP000001070"/>
    </source>
</evidence>
<dbReference type="InterPro" id="IPR036871">
    <property type="entry name" value="PX_dom_sf"/>
</dbReference>
<dbReference type="SMART" id="SM00220">
    <property type="entry name" value="S_TKc"/>
    <property type="match status" value="1"/>
</dbReference>
<dbReference type="PROSITE" id="PS51082">
    <property type="entry name" value="WH2"/>
    <property type="match status" value="1"/>
</dbReference>
<keyword evidence="15" id="KW-1185">Reference proteome</keyword>
<comment type="subcellular location">
    <subcellularLocation>
        <location evidence="1">Cell membrane</location>
        <topology evidence="1">Peripheral membrane protein</topology>
    </subcellularLocation>
    <subcellularLocation>
        <location evidence="2">Cytoplasm</location>
    </subcellularLocation>
</comment>
<evidence type="ECO:0000256" key="1">
    <source>
        <dbReference type="ARBA" id="ARBA00004202"/>
    </source>
</evidence>
<dbReference type="GO" id="GO:0004672">
    <property type="term" value="F:protein kinase activity"/>
    <property type="evidence" value="ECO:0007669"/>
    <property type="project" value="InterPro"/>
</dbReference>
<dbReference type="InterPro" id="IPR000719">
    <property type="entry name" value="Prot_kinase_dom"/>
</dbReference>
<keyword evidence="4" id="KW-0963">Cytoplasm</keyword>
<evidence type="ECO:0000256" key="7">
    <source>
        <dbReference type="ARBA" id="ARBA00054468"/>
    </source>
</evidence>
<feature type="compositionally biased region" description="Low complexity" evidence="10">
    <location>
        <begin position="510"/>
        <end position="534"/>
    </location>
</feature>
<dbReference type="GO" id="GO:0006622">
    <property type="term" value="P:protein targeting to lysosome"/>
    <property type="evidence" value="ECO:0007669"/>
    <property type="project" value="TreeGrafter"/>
</dbReference>
<evidence type="ECO:0000313" key="14">
    <source>
        <dbReference type="EMBL" id="EDW01160.1"/>
    </source>
</evidence>
<dbReference type="HOGENOM" id="CLU_036868_0_0_1"/>
<dbReference type="GO" id="GO:0003779">
    <property type="term" value="F:actin binding"/>
    <property type="evidence" value="ECO:0007669"/>
    <property type="project" value="UniProtKB-KW"/>
</dbReference>
<evidence type="ECO:0000256" key="9">
    <source>
        <dbReference type="ARBA" id="ARBA00076739"/>
    </source>
</evidence>
<dbReference type="PROSITE" id="PS50195">
    <property type="entry name" value="PX"/>
    <property type="match status" value="1"/>
</dbReference>
<dbReference type="OrthoDB" id="41200at2759"/>
<dbReference type="SUPFAM" id="SSF64268">
    <property type="entry name" value="PX domain"/>
    <property type="match status" value="1"/>
</dbReference>
<reference evidence="14 15" key="1">
    <citation type="journal article" date="2007" name="Nature">
        <title>Evolution of genes and genomes on the Drosophila phylogeny.</title>
        <authorList>
            <consortium name="Drosophila 12 Genomes Consortium"/>
            <person name="Clark A.G."/>
            <person name="Eisen M.B."/>
            <person name="Smith D.R."/>
            <person name="Bergman C.M."/>
            <person name="Oliver B."/>
            <person name="Markow T.A."/>
            <person name="Kaufman T.C."/>
            <person name="Kellis M."/>
            <person name="Gelbart W."/>
            <person name="Iyer V.N."/>
            <person name="Pollard D.A."/>
            <person name="Sackton T.B."/>
            <person name="Larracuente A.M."/>
            <person name="Singh N.D."/>
            <person name="Abad J.P."/>
            <person name="Abt D.N."/>
            <person name="Adryan B."/>
            <person name="Aguade M."/>
            <person name="Akashi H."/>
            <person name="Anderson W.W."/>
            <person name="Aquadro C.F."/>
            <person name="Ardell D.H."/>
            <person name="Arguello R."/>
            <person name="Artieri C.G."/>
            <person name="Barbash D.A."/>
            <person name="Barker D."/>
            <person name="Barsanti P."/>
            <person name="Batterham P."/>
            <person name="Batzoglou S."/>
            <person name="Begun D."/>
            <person name="Bhutkar A."/>
            <person name="Blanco E."/>
            <person name="Bosak S.A."/>
            <person name="Bradley R.K."/>
            <person name="Brand A.D."/>
            <person name="Brent M.R."/>
            <person name="Brooks A.N."/>
            <person name="Brown R.H."/>
            <person name="Butlin R.K."/>
            <person name="Caggese C."/>
            <person name="Calvi B.R."/>
            <person name="Bernardo de Carvalho A."/>
            <person name="Caspi A."/>
            <person name="Castrezana S."/>
            <person name="Celniker S.E."/>
            <person name="Chang J.L."/>
            <person name="Chapple C."/>
            <person name="Chatterji S."/>
            <person name="Chinwalla A."/>
            <person name="Civetta A."/>
            <person name="Clifton S.W."/>
            <person name="Comeron J.M."/>
            <person name="Costello J.C."/>
            <person name="Coyne J.A."/>
            <person name="Daub J."/>
            <person name="David R.G."/>
            <person name="Delcher A.L."/>
            <person name="Delehaunty K."/>
            <person name="Do C.B."/>
            <person name="Ebling H."/>
            <person name="Edwards K."/>
            <person name="Eickbush T."/>
            <person name="Evans J.D."/>
            <person name="Filipski A."/>
            <person name="Findeiss S."/>
            <person name="Freyhult E."/>
            <person name="Fulton L."/>
            <person name="Fulton R."/>
            <person name="Garcia A.C."/>
            <person name="Gardiner A."/>
            <person name="Garfield D.A."/>
            <person name="Garvin B.E."/>
            <person name="Gibson G."/>
            <person name="Gilbert D."/>
            <person name="Gnerre S."/>
            <person name="Godfrey J."/>
            <person name="Good R."/>
            <person name="Gotea V."/>
            <person name="Gravely B."/>
            <person name="Greenberg A.J."/>
            <person name="Griffiths-Jones S."/>
            <person name="Gross S."/>
            <person name="Guigo R."/>
            <person name="Gustafson E.A."/>
            <person name="Haerty W."/>
            <person name="Hahn M.W."/>
            <person name="Halligan D.L."/>
            <person name="Halpern A.L."/>
            <person name="Halter G.M."/>
            <person name="Han M.V."/>
            <person name="Heger A."/>
            <person name="Hillier L."/>
            <person name="Hinrichs A.S."/>
            <person name="Holmes I."/>
            <person name="Hoskins R.A."/>
            <person name="Hubisz M.J."/>
            <person name="Hultmark D."/>
            <person name="Huntley M.A."/>
            <person name="Jaffe D.B."/>
            <person name="Jagadeeshan S."/>
            <person name="Jeck W.R."/>
            <person name="Johnson J."/>
            <person name="Jones C.D."/>
            <person name="Jordan W.C."/>
            <person name="Karpen G.H."/>
            <person name="Kataoka E."/>
            <person name="Keightley P.D."/>
            <person name="Kheradpour P."/>
            <person name="Kirkness E.F."/>
            <person name="Koerich L.B."/>
            <person name="Kristiansen K."/>
            <person name="Kudrna D."/>
            <person name="Kulathinal R.J."/>
            <person name="Kumar S."/>
            <person name="Kwok R."/>
            <person name="Lander E."/>
            <person name="Langley C.H."/>
            <person name="Lapoint R."/>
            <person name="Lazzaro B.P."/>
            <person name="Lee S.J."/>
            <person name="Levesque L."/>
            <person name="Li R."/>
            <person name="Lin C.F."/>
            <person name="Lin M.F."/>
            <person name="Lindblad-Toh K."/>
            <person name="Llopart A."/>
            <person name="Long M."/>
            <person name="Low L."/>
            <person name="Lozovsky E."/>
            <person name="Lu J."/>
            <person name="Luo M."/>
            <person name="Machado C.A."/>
            <person name="Makalowski W."/>
            <person name="Marzo M."/>
            <person name="Matsuda M."/>
            <person name="Matzkin L."/>
            <person name="McAllister B."/>
            <person name="McBride C.S."/>
            <person name="McKernan B."/>
            <person name="McKernan K."/>
            <person name="Mendez-Lago M."/>
            <person name="Minx P."/>
            <person name="Mollenhauer M.U."/>
            <person name="Montooth K."/>
            <person name="Mount S.M."/>
            <person name="Mu X."/>
            <person name="Myers E."/>
            <person name="Negre B."/>
            <person name="Newfeld S."/>
            <person name="Nielsen R."/>
            <person name="Noor M.A."/>
            <person name="O'Grady P."/>
            <person name="Pachter L."/>
            <person name="Papaceit M."/>
            <person name="Parisi M.J."/>
            <person name="Parisi M."/>
            <person name="Parts L."/>
            <person name="Pedersen J.S."/>
            <person name="Pesole G."/>
            <person name="Phillippy A.M."/>
            <person name="Ponting C.P."/>
            <person name="Pop M."/>
            <person name="Porcelli D."/>
            <person name="Powell J.R."/>
            <person name="Prohaska S."/>
            <person name="Pruitt K."/>
            <person name="Puig M."/>
            <person name="Quesneville H."/>
            <person name="Ram K.R."/>
            <person name="Rand D."/>
            <person name="Rasmussen M.D."/>
            <person name="Reed L.K."/>
            <person name="Reenan R."/>
            <person name="Reily A."/>
            <person name="Remington K.A."/>
            <person name="Rieger T.T."/>
            <person name="Ritchie M.G."/>
            <person name="Robin C."/>
            <person name="Rogers Y.H."/>
            <person name="Rohde C."/>
            <person name="Rozas J."/>
            <person name="Rubenfield M.J."/>
            <person name="Ruiz A."/>
            <person name="Russo S."/>
            <person name="Salzberg S.L."/>
            <person name="Sanchez-Gracia A."/>
            <person name="Saranga D.J."/>
            <person name="Sato H."/>
            <person name="Schaeffer S.W."/>
            <person name="Schatz M.C."/>
            <person name="Schlenke T."/>
            <person name="Schwartz R."/>
            <person name="Segarra C."/>
            <person name="Singh R.S."/>
            <person name="Sirot L."/>
            <person name="Sirota M."/>
            <person name="Sisneros N.B."/>
            <person name="Smith C.D."/>
            <person name="Smith T.F."/>
            <person name="Spieth J."/>
            <person name="Stage D.E."/>
            <person name="Stark A."/>
            <person name="Stephan W."/>
            <person name="Strausberg R.L."/>
            <person name="Strempel S."/>
            <person name="Sturgill D."/>
            <person name="Sutton G."/>
            <person name="Sutton G.G."/>
            <person name="Tao W."/>
            <person name="Teichmann S."/>
            <person name="Tobari Y.N."/>
            <person name="Tomimura Y."/>
            <person name="Tsolas J.M."/>
            <person name="Valente V.L."/>
            <person name="Venter E."/>
            <person name="Venter J.C."/>
            <person name="Vicario S."/>
            <person name="Vieira F.G."/>
            <person name="Vilella A.J."/>
            <person name="Villasante A."/>
            <person name="Walenz B."/>
            <person name="Wang J."/>
            <person name="Wasserman M."/>
            <person name="Watts T."/>
            <person name="Wilson D."/>
            <person name="Wilson R.K."/>
            <person name="Wing R.A."/>
            <person name="Wolfner M.F."/>
            <person name="Wong A."/>
            <person name="Wong G.K."/>
            <person name="Wu C.I."/>
            <person name="Wu G."/>
            <person name="Yamamoto D."/>
            <person name="Yang H.P."/>
            <person name="Yang S.P."/>
            <person name="Yorke J.A."/>
            <person name="Yoshida K."/>
            <person name="Zdobnov E."/>
            <person name="Zhang P."/>
            <person name="Zhang Y."/>
            <person name="Zimin A.V."/>
            <person name="Baldwin J."/>
            <person name="Abdouelleil A."/>
            <person name="Abdulkadir J."/>
            <person name="Abebe A."/>
            <person name="Abera B."/>
            <person name="Abreu J."/>
            <person name="Acer S.C."/>
            <person name="Aftuck L."/>
            <person name="Alexander A."/>
            <person name="An P."/>
            <person name="Anderson E."/>
            <person name="Anderson S."/>
            <person name="Arachi H."/>
            <person name="Azer M."/>
            <person name="Bachantsang P."/>
            <person name="Barry A."/>
            <person name="Bayul T."/>
            <person name="Berlin A."/>
            <person name="Bessette D."/>
            <person name="Bloom T."/>
            <person name="Blye J."/>
            <person name="Boguslavskiy L."/>
            <person name="Bonnet C."/>
            <person name="Boukhgalter B."/>
            <person name="Bourzgui I."/>
            <person name="Brown A."/>
            <person name="Cahill P."/>
            <person name="Channer S."/>
            <person name="Cheshatsang Y."/>
            <person name="Chuda L."/>
            <person name="Citroen M."/>
            <person name="Collymore A."/>
            <person name="Cooke P."/>
            <person name="Costello M."/>
            <person name="D'Aco K."/>
            <person name="Daza R."/>
            <person name="De Haan G."/>
            <person name="DeGray S."/>
            <person name="DeMaso C."/>
            <person name="Dhargay N."/>
            <person name="Dooley K."/>
            <person name="Dooley E."/>
            <person name="Doricent M."/>
            <person name="Dorje P."/>
            <person name="Dorjee K."/>
            <person name="Dupes A."/>
            <person name="Elong R."/>
            <person name="Falk J."/>
            <person name="Farina A."/>
            <person name="Faro S."/>
            <person name="Ferguson D."/>
            <person name="Fisher S."/>
            <person name="Foley C.D."/>
            <person name="Franke A."/>
            <person name="Friedrich D."/>
            <person name="Gadbois L."/>
            <person name="Gearin G."/>
            <person name="Gearin C.R."/>
            <person name="Giannoukos G."/>
            <person name="Goode T."/>
            <person name="Graham J."/>
            <person name="Grandbois E."/>
            <person name="Grewal S."/>
            <person name="Gyaltsen K."/>
            <person name="Hafez N."/>
            <person name="Hagos B."/>
            <person name="Hall J."/>
            <person name="Henson C."/>
            <person name="Hollinger A."/>
            <person name="Honan T."/>
            <person name="Huard M.D."/>
            <person name="Hughes L."/>
            <person name="Hurhula B."/>
            <person name="Husby M.E."/>
            <person name="Kamat A."/>
            <person name="Kanga B."/>
            <person name="Kashin S."/>
            <person name="Khazanovich D."/>
            <person name="Kisner P."/>
            <person name="Lance K."/>
            <person name="Lara M."/>
            <person name="Lee W."/>
            <person name="Lennon N."/>
            <person name="Letendre F."/>
            <person name="LeVine R."/>
            <person name="Lipovsky A."/>
            <person name="Liu X."/>
            <person name="Liu J."/>
            <person name="Liu S."/>
            <person name="Lokyitsang T."/>
            <person name="Lokyitsang Y."/>
            <person name="Lubonja R."/>
            <person name="Lui A."/>
            <person name="MacDonald P."/>
            <person name="Magnisalis V."/>
            <person name="Maru K."/>
            <person name="Matthews C."/>
            <person name="McCusker W."/>
            <person name="McDonough S."/>
            <person name="Mehta T."/>
            <person name="Meldrim J."/>
            <person name="Meneus L."/>
            <person name="Mihai O."/>
            <person name="Mihalev A."/>
            <person name="Mihova T."/>
            <person name="Mittelman R."/>
            <person name="Mlenga V."/>
            <person name="Montmayeur A."/>
            <person name="Mulrain L."/>
            <person name="Navidi A."/>
            <person name="Naylor J."/>
            <person name="Negash T."/>
            <person name="Nguyen T."/>
            <person name="Nguyen N."/>
            <person name="Nicol R."/>
            <person name="Norbu C."/>
            <person name="Norbu N."/>
            <person name="Novod N."/>
            <person name="O'Neill B."/>
            <person name="Osman S."/>
            <person name="Markiewicz E."/>
            <person name="Oyono O.L."/>
            <person name="Patti C."/>
            <person name="Phunkhang P."/>
            <person name="Pierre F."/>
            <person name="Priest M."/>
            <person name="Raghuraman S."/>
            <person name="Rege F."/>
            <person name="Reyes R."/>
            <person name="Rise C."/>
            <person name="Rogov P."/>
            <person name="Ross K."/>
            <person name="Ryan E."/>
            <person name="Settipalli S."/>
            <person name="Shea T."/>
            <person name="Sherpa N."/>
            <person name="Shi L."/>
            <person name="Shih D."/>
            <person name="Sparrow T."/>
            <person name="Spaulding J."/>
            <person name="Stalker J."/>
            <person name="Stange-Thomann N."/>
            <person name="Stavropoulos S."/>
            <person name="Stone C."/>
            <person name="Strader C."/>
            <person name="Tesfaye S."/>
            <person name="Thomson T."/>
            <person name="Thoulutsang Y."/>
            <person name="Thoulutsang D."/>
            <person name="Topham K."/>
            <person name="Topping I."/>
            <person name="Tsamla T."/>
            <person name="Vassiliev H."/>
            <person name="Vo A."/>
            <person name="Wangchuk T."/>
            <person name="Wangdi T."/>
            <person name="Weiand M."/>
            <person name="Wilkinson J."/>
            <person name="Wilson A."/>
            <person name="Yadav S."/>
            <person name="Young G."/>
            <person name="Yu Q."/>
            <person name="Zembek L."/>
            <person name="Zhong D."/>
            <person name="Zimmer A."/>
            <person name="Zwirko Z."/>
            <person name="Jaffe D.B."/>
            <person name="Alvarez P."/>
            <person name="Brockman W."/>
            <person name="Butler J."/>
            <person name="Chin C."/>
            <person name="Gnerre S."/>
            <person name="Grabherr M."/>
            <person name="Kleber M."/>
            <person name="Mauceli E."/>
            <person name="MacCallum I."/>
        </authorList>
    </citation>
    <scope>NUCLEOTIDE SEQUENCE [LARGE SCALE GENOMIC DNA]</scope>
    <source>
        <strain evidence="15">Tucson 15287-2541.00</strain>
    </source>
</reference>
<evidence type="ECO:0000256" key="2">
    <source>
        <dbReference type="ARBA" id="ARBA00004496"/>
    </source>
</evidence>
<dbReference type="GO" id="GO:0005524">
    <property type="term" value="F:ATP binding"/>
    <property type="evidence" value="ECO:0007669"/>
    <property type="project" value="InterPro"/>
</dbReference>
<evidence type="ECO:0000256" key="3">
    <source>
        <dbReference type="ARBA" id="ARBA00022475"/>
    </source>
</evidence>
<dbReference type="GO" id="GO:0043271">
    <property type="term" value="P:negative regulation of monoatomic ion transport"/>
    <property type="evidence" value="ECO:0007669"/>
    <property type="project" value="TreeGrafter"/>
</dbReference>
<dbReference type="Proteomes" id="UP000001070">
    <property type="component" value="Unassembled WGS sequence"/>
</dbReference>
<dbReference type="InterPro" id="IPR001683">
    <property type="entry name" value="PX_dom"/>
</dbReference>
<evidence type="ECO:0000256" key="5">
    <source>
        <dbReference type="ARBA" id="ARBA00023136"/>
    </source>
</evidence>
<dbReference type="PhylomeDB" id="B4J7V4"/>
<feature type="compositionally biased region" description="Polar residues" evidence="10">
    <location>
        <begin position="578"/>
        <end position="596"/>
    </location>
</feature>
<evidence type="ECO:0000259" key="12">
    <source>
        <dbReference type="PROSITE" id="PS50195"/>
    </source>
</evidence>
<gene>
    <name evidence="14" type="primary">Dgri\GH21280</name>
    <name evidence="14" type="ORF">Dgri_GH21280</name>
</gene>
<dbReference type="GO" id="GO:0045022">
    <property type="term" value="P:early endosome to late endosome transport"/>
    <property type="evidence" value="ECO:0007669"/>
    <property type="project" value="TreeGrafter"/>
</dbReference>
<keyword evidence="5" id="KW-0472">Membrane</keyword>
<dbReference type="KEGG" id="dgr:6560850"/>
<proteinExistence type="predicted"/>
<feature type="compositionally biased region" description="Polar residues" evidence="10">
    <location>
        <begin position="173"/>
        <end position="186"/>
    </location>
</feature>
<sequence length="630" mass="69970">MAIFASRYEKKLPIDDTAAINCEIATVEEIDGHTEYLLRVQRGDCTWNVLRRYNEFSKLHKSLRISGIELPLPGKRIFGNMRPDFIAERKEALQVYINTILMNPILASSLPAKRFVDPESYSQSFHDHAVQHALLCLRNDTVWALGGTMGAIGWRLRKHYFKVTTKPPEKSSNKLVKSGSQSQQSKHFAAGSNGGHSVSIDAGTTDPNAEMVAEWLEYGPDKYVDEKEMNGVLKSLMGLQHPHIEAIVLAANTENGGLFIRKFHKHGTLKDVLCMVATPKNPFLTKYGNPKGRTALSMKQVASYGKQILDALIFLHSKGYAYGHLHAGNIVIVDDCVKLLDVENHLLGVPAFYRPFFVQHSKIHSMETIDVYCFGHVLFEMAMGYPLQESVVRQITECPEALKCLLESILSKEACKAGLPSLEQLLGHRFFTQYAADEPATSEKPYFKLSLNAKEQLRQAAVKAENRLRDEQKSVKNQKRIVRVQELMSSEEEKRKSKQKAKLEHKQSKLKQQGSLQTSNGRLSLAAATASSTSQVAVGGGPAGATDSITRSDSTPEEPTMIGHKSLMPATHLPRQEIQASSGAVERQTSTPNIASEDTDAGEDEPTRSALLESICKFNRGSLRKVRSND</sequence>
<feature type="compositionally biased region" description="Basic and acidic residues" evidence="10">
    <location>
        <begin position="491"/>
        <end position="507"/>
    </location>
</feature>
<organism evidence="15">
    <name type="scientific">Drosophila grimshawi</name>
    <name type="common">Hawaiian fruit fly</name>
    <name type="synonym">Idiomyia grimshawi</name>
    <dbReference type="NCBI Taxonomy" id="7222"/>
    <lineage>
        <taxon>Eukaryota</taxon>
        <taxon>Metazoa</taxon>
        <taxon>Ecdysozoa</taxon>
        <taxon>Arthropoda</taxon>
        <taxon>Hexapoda</taxon>
        <taxon>Insecta</taxon>
        <taxon>Pterygota</taxon>
        <taxon>Neoptera</taxon>
        <taxon>Endopterygota</taxon>
        <taxon>Diptera</taxon>
        <taxon>Brachycera</taxon>
        <taxon>Muscomorpha</taxon>
        <taxon>Ephydroidea</taxon>
        <taxon>Drosophilidae</taxon>
        <taxon>Drosophila</taxon>
        <taxon>Hawaiian Drosophila</taxon>
    </lineage>
</organism>
<dbReference type="AlphaFoldDB" id="B4J7V4"/>
<dbReference type="Pfam" id="PF00787">
    <property type="entry name" value="PX"/>
    <property type="match status" value="1"/>
</dbReference>
<keyword evidence="3" id="KW-1003">Cell membrane</keyword>
<evidence type="ECO:0000256" key="4">
    <source>
        <dbReference type="ARBA" id="ARBA00022490"/>
    </source>
</evidence>
<dbReference type="GO" id="GO:0005886">
    <property type="term" value="C:plasma membrane"/>
    <property type="evidence" value="ECO:0007669"/>
    <property type="project" value="UniProtKB-SubCell"/>
</dbReference>
<keyword evidence="6" id="KW-0009">Actin-binding</keyword>